<dbReference type="Pfam" id="PF25370">
    <property type="entry name" value="HTH_74"/>
    <property type="match status" value="1"/>
</dbReference>
<evidence type="ECO:0000256" key="1">
    <source>
        <dbReference type="SAM" id="MobiDB-lite"/>
    </source>
</evidence>
<feature type="compositionally biased region" description="Low complexity" evidence="1">
    <location>
        <begin position="115"/>
        <end position="144"/>
    </location>
</feature>
<dbReference type="PANTHER" id="PTHR34799">
    <property type="entry name" value="OS07G0656300 PROTEIN"/>
    <property type="match status" value="1"/>
</dbReference>
<evidence type="ECO:0000313" key="4">
    <source>
        <dbReference type="Proteomes" id="UP001153076"/>
    </source>
</evidence>
<feature type="region of interest" description="Disordered" evidence="1">
    <location>
        <begin position="94"/>
        <end position="166"/>
    </location>
</feature>
<feature type="domain" description="HTH three-helical bundle" evidence="2">
    <location>
        <begin position="178"/>
        <end position="219"/>
    </location>
</feature>
<gene>
    <name evidence="3" type="ORF">Cgig2_025886</name>
</gene>
<organism evidence="3 4">
    <name type="scientific">Carnegiea gigantea</name>
    <dbReference type="NCBI Taxonomy" id="171969"/>
    <lineage>
        <taxon>Eukaryota</taxon>
        <taxon>Viridiplantae</taxon>
        <taxon>Streptophyta</taxon>
        <taxon>Embryophyta</taxon>
        <taxon>Tracheophyta</taxon>
        <taxon>Spermatophyta</taxon>
        <taxon>Magnoliopsida</taxon>
        <taxon>eudicotyledons</taxon>
        <taxon>Gunneridae</taxon>
        <taxon>Pentapetalae</taxon>
        <taxon>Caryophyllales</taxon>
        <taxon>Cactineae</taxon>
        <taxon>Cactaceae</taxon>
        <taxon>Cactoideae</taxon>
        <taxon>Echinocereeae</taxon>
        <taxon>Carnegiea</taxon>
    </lineage>
</organism>
<dbReference type="OrthoDB" id="515857at2759"/>
<dbReference type="InterPro" id="IPR057523">
    <property type="entry name" value="HTH_74"/>
</dbReference>
<reference evidence="3" key="1">
    <citation type="submission" date="2022-04" db="EMBL/GenBank/DDBJ databases">
        <title>Carnegiea gigantea Genome sequencing and assembly v2.</title>
        <authorList>
            <person name="Copetti D."/>
            <person name="Sanderson M.J."/>
            <person name="Burquez A."/>
            <person name="Wojciechowski M.F."/>
        </authorList>
    </citation>
    <scope>NUCLEOTIDE SEQUENCE</scope>
    <source>
        <strain evidence="3">SGP5-SGP5p</strain>
        <tissue evidence="3">Aerial part</tissue>
    </source>
</reference>
<keyword evidence="4" id="KW-1185">Reference proteome</keyword>
<comment type="caution">
    <text evidence="3">The sequence shown here is derived from an EMBL/GenBank/DDBJ whole genome shotgun (WGS) entry which is preliminary data.</text>
</comment>
<protein>
    <recommendedName>
        <fullName evidence="2">HTH three-helical bundle domain-containing protein</fullName>
    </recommendedName>
</protein>
<dbReference type="Proteomes" id="UP001153076">
    <property type="component" value="Unassembled WGS sequence"/>
</dbReference>
<evidence type="ECO:0000259" key="2">
    <source>
        <dbReference type="Pfam" id="PF25370"/>
    </source>
</evidence>
<accession>A0A9Q1QCU7</accession>
<name>A0A9Q1QCU7_9CARY</name>
<dbReference type="EMBL" id="JAKOGI010000319">
    <property type="protein sequence ID" value="KAJ8437039.1"/>
    <property type="molecule type" value="Genomic_DNA"/>
</dbReference>
<sequence>MTTIRSIMDEKEKEKEKIEFERELRKKSDALELSCLETSIDDDATPCDSSLTTDDSVLAHRLKLMDAAATRCREIQLKVARRARSKVIYRSSKSQNLGPKICENPNPKKAAKSETTITTTTTTTERSCLSSGGSSEISSAGSGLSRRKSREEGERKRRGVGVNQIQGDEMKRRSGVGSKHIRLRAEAIMSLLSGGGCASEVRIRQILGDSPDTSKALRLLLKMEEVKRTGLGGRTDPFIYKIATGTEA</sequence>
<dbReference type="AlphaFoldDB" id="A0A9Q1QCU7"/>
<proteinExistence type="predicted"/>
<dbReference type="PANTHER" id="PTHR34799:SF2">
    <property type="entry name" value="OS07G0656300 PROTEIN"/>
    <property type="match status" value="1"/>
</dbReference>
<evidence type="ECO:0000313" key="3">
    <source>
        <dbReference type="EMBL" id="KAJ8437039.1"/>
    </source>
</evidence>